<keyword evidence="2" id="KW-1185">Reference proteome</keyword>
<accession>A0A1G6PXY7</accession>
<dbReference type="Proteomes" id="UP000199467">
    <property type="component" value="Unassembled WGS sequence"/>
</dbReference>
<dbReference type="EMBL" id="FMZQ01000007">
    <property type="protein sequence ID" value="SDC84959.1"/>
    <property type="molecule type" value="Genomic_DNA"/>
</dbReference>
<sequence>MVDQALKLEQALALGFSSLEESEQHELWLERQAERNARISAAVQAADESGSRFIDVRFIDEPMPAEQTAMQRKATSVYPTRAGAFPPATFFSYEAEFAYIRAVQSEYHGTFGICTCPASNFEMHQVDVIGSEKHVATAR</sequence>
<evidence type="ECO:0000313" key="1">
    <source>
        <dbReference type="EMBL" id="SDC84959.1"/>
    </source>
</evidence>
<name>A0A1G6PXY7_9GAMM</name>
<dbReference type="RefSeq" id="WP_017362316.1">
    <property type="nucleotide sequence ID" value="NZ_FMZQ01000007.1"/>
</dbReference>
<dbReference type="GeneID" id="57609053"/>
<dbReference type="AlphaFoldDB" id="A0A1G6PXY7"/>
<gene>
    <name evidence="1" type="ORF">SAMN05216576_107150</name>
</gene>
<evidence type="ECO:0000313" key="2">
    <source>
        <dbReference type="Proteomes" id="UP000199467"/>
    </source>
</evidence>
<protein>
    <submittedName>
        <fullName evidence="1">Uncharacterized protein</fullName>
    </submittedName>
</protein>
<organism evidence="1 2">
    <name type="scientific">Ectopseudomonas chengduensis</name>
    <dbReference type="NCBI Taxonomy" id="489632"/>
    <lineage>
        <taxon>Bacteria</taxon>
        <taxon>Pseudomonadati</taxon>
        <taxon>Pseudomonadota</taxon>
        <taxon>Gammaproteobacteria</taxon>
        <taxon>Pseudomonadales</taxon>
        <taxon>Pseudomonadaceae</taxon>
        <taxon>Ectopseudomonas</taxon>
    </lineage>
</organism>
<proteinExistence type="predicted"/>
<reference evidence="2" key="1">
    <citation type="submission" date="2016-10" db="EMBL/GenBank/DDBJ databases">
        <authorList>
            <person name="Varghese N."/>
            <person name="Submissions S."/>
        </authorList>
    </citation>
    <scope>NUCLEOTIDE SEQUENCE [LARGE SCALE GENOMIC DNA]</scope>
    <source>
        <strain evidence="2">DSM 26382</strain>
    </source>
</reference>